<dbReference type="PRINTS" id="PR00081">
    <property type="entry name" value="GDHRDH"/>
</dbReference>
<dbReference type="PRINTS" id="PR00080">
    <property type="entry name" value="SDRFAMILY"/>
</dbReference>
<dbReference type="InterPro" id="IPR002347">
    <property type="entry name" value="SDR_fam"/>
</dbReference>
<gene>
    <name evidence="4" type="ORF">ABR75_08205</name>
</gene>
<dbReference type="Pfam" id="PF00106">
    <property type="entry name" value="adh_short"/>
    <property type="match status" value="1"/>
</dbReference>
<dbReference type="Proteomes" id="UP000051017">
    <property type="component" value="Unassembled WGS sequence"/>
</dbReference>
<dbReference type="Gene3D" id="3.40.50.720">
    <property type="entry name" value="NAD(P)-binding Rossmann-like Domain"/>
    <property type="match status" value="1"/>
</dbReference>
<dbReference type="EMBL" id="LIBJ01000134">
    <property type="protein sequence ID" value="KRO47740.1"/>
    <property type="molecule type" value="Genomic_DNA"/>
</dbReference>
<evidence type="ECO:0000313" key="5">
    <source>
        <dbReference type="Proteomes" id="UP000051017"/>
    </source>
</evidence>
<dbReference type="GO" id="GO:0016491">
    <property type="term" value="F:oxidoreductase activity"/>
    <property type="evidence" value="ECO:0007669"/>
    <property type="project" value="UniProtKB-KW"/>
</dbReference>
<dbReference type="PANTHER" id="PTHR43658">
    <property type="entry name" value="SHORT-CHAIN DEHYDROGENASE/REDUCTASE"/>
    <property type="match status" value="1"/>
</dbReference>
<dbReference type="InterPro" id="IPR020904">
    <property type="entry name" value="Sc_DH/Rdtase_CS"/>
</dbReference>
<dbReference type="AlphaFoldDB" id="A0A0R2QCC9"/>
<proteinExistence type="inferred from homology"/>
<dbReference type="PANTHER" id="PTHR43658:SF8">
    <property type="entry name" value="17-BETA-HYDROXYSTEROID DEHYDROGENASE 14-RELATED"/>
    <property type="match status" value="1"/>
</dbReference>
<evidence type="ECO:0000256" key="3">
    <source>
        <dbReference type="RuleBase" id="RU000363"/>
    </source>
</evidence>
<name>A0A0R2QCC9_9ACTN</name>
<dbReference type="PROSITE" id="PS00061">
    <property type="entry name" value="ADH_SHORT"/>
    <property type="match status" value="1"/>
</dbReference>
<sequence length="258" mass="26933">MELIGASAIVTGGASGIGEACVRLLAKRGAKVVIADIQEEKGQALAKEVGGAYCKVDVTNTQDIINAAEMAKSMGPIRALVNSAGIGWAQRTVGKDGSYESAANLDAFKKVVAINLVGTFDCIRIIGTAMSTNEPLENGERGSICNMASVAAFDGQIGQASYSASKGGVVGMTLPIARDLSAIGIRVNTVAPGLIDTPIYGQGENSELFKQNLQKGVLFPQRLGYPEELASMVVECITNSYMNAETIRVDGGIRMTPK</sequence>
<protein>
    <submittedName>
        <fullName evidence="4">3-hydroxy-2-methylbutyryl-CoA dehydrogenase</fullName>
    </submittedName>
</protein>
<keyword evidence="2" id="KW-0560">Oxidoreductase</keyword>
<evidence type="ECO:0000256" key="2">
    <source>
        <dbReference type="ARBA" id="ARBA00023002"/>
    </source>
</evidence>
<accession>A0A0R2QCC9</accession>
<comment type="similarity">
    <text evidence="1 3">Belongs to the short-chain dehydrogenases/reductases (SDR) family.</text>
</comment>
<reference evidence="4 5" key="1">
    <citation type="submission" date="2015-10" db="EMBL/GenBank/DDBJ databases">
        <title>Metagenome-Assembled Genomes uncover a global brackish microbiome.</title>
        <authorList>
            <person name="Hugerth L.W."/>
            <person name="Larsson J."/>
            <person name="Alneberg J."/>
            <person name="Lindh M.V."/>
            <person name="Legrand C."/>
            <person name="Pinhassi J."/>
            <person name="Andersson A.F."/>
        </authorList>
    </citation>
    <scope>NUCLEOTIDE SEQUENCE [LARGE SCALE GENOMIC DNA]</scope>
    <source>
        <strain evidence="4">BACL6 MAG-120924-bin43</strain>
    </source>
</reference>
<dbReference type="InterPro" id="IPR036291">
    <property type="entry name" value="NAD(P)-bd_dom_sf"/>
</dbReference>
<evidence type="ECO:0000256" key="1">
    <source>
        <dbReference type="ARBA" id="ARBA00006484"/>
    </source>
</evidence>
<dbReference type="SUPFAM" id="SSF51735">
    <property type="entry name" value="NAD(P)-binding Rossmann-fold domains"/>
    <property type="match status" value="1"/>
</dbReference>
<comment type="caution">
    <text evidence="4">The sequence shown here is derived from an EMBL/GenBank/DDBJ whole genome shotgun (WGS) entry which is preliminary data.</text>
</comment>
<organism evidence="4 5">
    <name type="scientific">Acidimicrobiia bacterium BACL6 MAG-120924-bin43</name>
    <dbReference type="NCBI Taxonomy" id="1655583"/>
    <lineage>
        <taxon>Bacteria</taxon>
        <taxon>Bacillati</taxon>
        <taxon>Actinomycetota</taxon>
        <taxon>Acidimicrobiia</taxon>
        <taxon>acIV cluster</taxon>
    </lineage>
</organism>
<evidence type="ECO:0000313" key="4">
    <source>
        <dbReference type="EMBL" id="KRO47740.1"/>
    </source>
</evidence>